<protein>
    <submittedName>
        <fullName evidence="1">Uncharacterized protein</fullName>
    </submittedName>
</protein>
<evidence type="ECO:0000313" key="1">
    <source>
        <dbReference type="EMBL" id="AIC14816.1"/>
    </source>
</evidence>
<dbReference type="KEGG" id="nvn:NVIE_006130"/>
<name>A0A060HML3_9ARCH</name>
<dbReference type="EMBL" id="CP007536">
    <property type="protein sequence ID" value="AIC14816.1"/>
    <property type="molecule type" value="Genomic_DNA"/>
</dbReference>
<organism evidence="1 2">
    <name type="scientific">Nitrososphaera viennensis EN76</name>
    <dbReference type="NCBI Taxonomy" id="926571"/>
    <lineage>
        <taxon>Archaea</taxon>
        <taxon>Nitrososphaerota</taxon>
        <taxon>Nitrososphaeria</taxon>
        <taxon>Nitrososphaerales</taxon>
        <taxon>Nitrososphaeraceae</taxon>
        <taxon>Nitrososphaera</taxon>
    </lineage>
</organism>
<gene>
    <name evidence="1" type="ORF">NVIE_006130</name>
</gene>
<dbReference type="STRING" id="926571.NVIE_006130"/>
<accession>A0A060HML3</accession>
<keyword evidence="2" id="KW-1185">Reference proteome</keyword>
<proteinExistence type="predicted"/>
<dbReference type="Proteomes" id="UP000027093">
    <property type="component" value="Chromosome"/>
</dbReference>
<reference evidence="1 2" key="1">
    <citation type="journal article" date="2014" name="Int. J. Syst. Evol. Microbiol.">
        <title>Nitrososphaera viennensis gen. nov., sp. nov., an aerobic and mesophilic, ammonia-oxidizing archaeon from soil and a member of the archaeal phylum Thaumarchaeota.</title>
        <authorList>
            <person name="Stieglmeier M."/>
            <person name="Klingl A."/>
            <person name="Alves R.J."/>
            <person name="Rittmann S.K."/>
            <person name="Melcher M."/>
            <person name="Leisch N."/>
            <person name="Schleper C."/>
        </authorList>
    </citation>
    <scope>NUCLEOTIDE SEQUENCE [LARGE SCALE GENOMIC DNA]</scope>
    <source>
        <strain evidence="1">EN76</strain>
    </source>
</reference>
<dbReference type="AlphaFoldDB" id="A0A060HML3"/>
<sequence length="189" mass="21546">MVSRHMASGKYFNKGVKALDAPHIGHVVRETADKIVIFGEGDDRYDIPKDKIRFAAANVLVDLPFYEVVKKYKVSRNEPLPTDREHVHATDLPEPVDLAAYEGKYPRSLFNKGVRTQDEEHVGHVMKETDDKVVIWGHYDWRFDVPKSKIIAVGRNIILGMDYKDVFKYKVDRDAPLPTGEPVEKIAEG</sequence>
<dbReference type="HOGENOM" id="CLU_114820_0_0_2"/>
<evidence type="ECO:0000313" key="2">
    <source>
        <dbReference type="Proteomes" id="UP000027093"/>
    </source>
</evidence>